<organism evidence="2 3">
    <name type="scientific">Phaseolus angularis</name>
    <name type="common">Azuki bean</name>
    <name type="synonym">Vigna angularis</name>
    <dbReference type="NCBI Taxonomy" id="3914"/>
    <lineage>
        <taxon>Eukaryota</taxon>
        <taxon>Viridiplantae</taxon>
        <taxon>Streptophyta</taxon>
        <taxon>Embryophyta</taxon>
        <taxon>Tracheophyta</taxon>
        <taxon>Spermatophyta</taxon>
        <taxon>Magnoliopsida</taxon>
        <taxon>eudicotyledons</taxon>
        <taxon>Gunneridae</taxon>
        <taxon>Pentapetalae</taxon>
        <taxon>rosids</taxon>
        <taxon>fabids</taxon>
        <taxon>Fabales</taxon>
        <taxon>Fabaceae</taxon>
        <taxon>Papilionoideae</taxon>
        <taxon>50 kb inversion clade</taxon>
        <taxon>NPAAA clade</taxon>
        <taxon>indigoferoid/millettioid clade</taxon>
        <taxon>Phaseoleae</taxon>
        <taxon>Vigna</taxon>
    </lineage>
</organism>
<evidence type="ECO:0000313" key="2">
    <source>
        <dbReference type="EMBL" id="KOM49260.1"/>
    </source>
</evidence>
<dbReference type="AlphaFoldDB" id="A0A0L9V2A5"/>
<gene>
    <name evidence="2" type="ORF">LR48_Vigan08g008700</name>
</gene>
<sequence length="196" mass="20806">MTDLAMCIKGSKQSGVNFLANSPVSIGVTVDGVGPINSGERVFGAAIRICHGQERGKVMLLGVAFVVAITGDLEFPPEGSVLDDEETWQCERAKNWDPTRNEGGEGDGVVDRDDSSVATDITEQVVVSIGSCVLEWIFWASGRLSGNVSMTTRVFVLQYITARGLAVILQTLVEEGLVVMVKMVTADVDGDGGPLD</sequence>
<protein>
    <submittedName>
        <fullName evidence="2">Uncharacterized protein</fullName>
    </submittedName>
</protein>
<feature type="region of interest" description="Disordered" evidence="1">
    <location>
        <begin position="93"/>
        <end position="113"/>
    </location>
</feature>
<proteinExistence type="predicted"/>
<accession>A0A0L9V2A5</accession>
<dbReference type="EMBL" id="CM003378">
    <property type="protein sequence ID" value="KOM49260.1"/>
    <property type="molecule type" value="Genomic_DNA"/>
</dbReference>
<dbReference type="Proteomes" id="UP000053144">
    <property type="component" value="Chromosome 8"/>
</dbReference>
<evidence type="ECO:0000256" key="1">
    <source>
        <dbReference type="SAM" id="MobiDB-lite"/>
    </source>
</evidence>
<name>A0A0L9V2A5_PHAAN</name>
<reference evidence="3" key="1">
    <citation type="journal article" date="2015" name="Proc. Natl. Acad. Sci. U.S.A.">
        <title>Genome sequencing of adzuki bean (Vigna angularis) provides insight into high starch and low fat accumulation and domestication.</title>
        <authorList>
            <person name="Yang K."/>
            <person name="Tian Z."/>
            <person name="Chen C."/>
            <person name="Luo L."/>
            <person name="Zhao B."/>
            <person name="Wang Z."/>
            <person name="Yu L."/>
            <person name="Li Y."/>
            <person name="Sun Y."/>
            <person name="Li W."/>
            <person name="Chen Y."/>
            <person name="Li Y."/>
            <person name="Zhang Y."/>
            <person name="Ai D."/>
            <person name="Zhao J."/>
            <person name="Shang C."/>
            <person name="Ma Y."/>
            <person name="Wu B."/>
            <person name="Wang M."/>
            <person name="Gao L."/>
            <person name="Sun D."/>
            <person name="Zhang P."/>
            <person name="Guo F."/>
            <person name="Wang W."/>
            <person name="Li Y."/>
            <person name="Wang J."/>
            <person name="Varshney R.K."/>
            <person name="Wang J."/>
            <person name="Ling H.Q."/>
            <person name="Wan P."/>
        </authorList>
    </citation>
    <scope>NUCLEOTIDE SEQUENCE</scope>
    <source>
        <strain evidence="3">cv. Jingnong 6</strain>
    </source>
</reference>
<dbReference type="Gramene" id="KOM49260">
    <property type="protein sequence ID" value="KOM49260"/>
    <property type="gene ID" value="LR48_Vigan08g008700"/>
</dbReference>
<evidence type="ECO:0000313" key="3">
    <source>
        <dbReference type="Proteomes" id="UP000053144"/>
    </source>
</evidence>